<name>A0A839HJB2_9GAMM</name>
<proteinExistence type="predicted"/>
<dbReference type="AlphaFoldDB" id="A0A839HJB2"/>
<dbReference type="EMBL" id="JABVCQ010000013">
    <property type="protein sequence ID" value="MBB1126082.1"/>
    <property type="molecule type" value="Genomic_DNA"/>
</dbReference>
<evidence type="ECO:0000313" key="2">
    <source>
        <dbReference type="Proteomes" id="UP000548632"/>
    </source>
</evidence>
<organism evidence="1 2">
    <name type="scientific">Thiospirillum jenense</name>
    <dbReference type="NCBI Taxonomy" id="1653858"/>
    <lineage>
        <taxon>Bacteria</taxon>
        <taxon>Pseudomonadati</taxon>
        <taxon>Pseudomonadota</taxon>
        <taxon>Gammaproteobacteria</taxon>
        <taxon>Chromatiales</taxon>
        <taxon>Chromatiaceae</taxon>
        <taxon>Thiospirillum</taxon>
    </lineage>
</organism>
<accession>A0A839HJB2</accession>
<keyword evidence="2" id="KW-1185">Reference proteome</keyword>
<comment type="caution">
    <text evidence="1">The sequence shown here is derived from an EMBL/GenBank/DDBJ whole genome shotgun (WGS) entry which is preliminary data.</text>
</comment>
<protein>
    <submittedName>
        <fullName evidence="1">Uncharacterized protein</fullName>
    </submittedName>
</protein>
<reference evidence="1 2" key="1">
    <citation type="journal article" date="2020" name="Arch. Microbiol.">
        <title>The genome sequence of the giant phototrophic gammaproteobacterium Thiospirillum jenense gives insight into its physiological properties and phylogenetic relationships.</title>
        <authorList>
            <person name="Imhoff J.F."/>
            <person name="Meyer T.E."/>
            <person name="Kyndt J.A."/>
        </authorList>
    </citation>
    <scope>NUCLEOTIDE SEQUENCE [LARGE SCALE GENOMIC DNA]</scope>
    <source>
        <strain evidence="1 2">DSM 216</strain>
    </source>
</reference>
<evidence type="ECO:0000313" key="1">
    <source>
        <dbReference type="EMBL" id="MBB1126082.1"/>
    </source>
</evidence>
<dbReference type="Proteomes" id="UP000548632">
    <property type="component" value="Unassembled WGS sequence"/>
</dbReference>
<dbReference type="RefSeq" id="WP_182583706.1">
    <property type="nucleotide sequence ID" value="NZ_JABVCQ010000013.1"/>
</dbReference>
<sequence>MSATFTDDNYTKINYYGGERDAAIWTGAYLAAESFRYLATGAPDALIQVNETARVLHRWWTLPGDPGYLARYAAPSSSPPEIKAALSDNDSEVVHKTLQDGIFWDWRGNVSRDQYQGVLLGMALAYEATNDLAVRELIRADIVTFAEQLMRHESRQVNLVIDGETHVINLELENVVYSTIAMPSGIPTLTIDTRSGDGDVNGAGILVFWPNPSEYLRQLPDLGWMPDILLATQALQLGAAFSLALHVTNDVPEYAARRSAINNYYTAHVDTWLDIAKRWSDTSPCGDAYHGLNISFTPAFIWLRTETDATRHHYLRDKVLIERLWPAVQSDNNVWFAFIYASQAPEVSENNNVVTNHVNQLAGFPSAPNRAVAVDVSDEYWENPFCSDLALSAIDVSERVPATFIWERQPWKREDPGVPYRLYGGVDYLLAYWMGRYYGYIDDDAPNTCLNWHTAPATGIEPAGMIEIPQPNSYQTGIGLVSGWQCAAGRLEMSIDGGRAIPVAYGSERADTQAHCGDANNGFSFPINYNSLADGEHHIALLADGEPVTTVNFQVRTLGAEFQSGLSGQFSLADFPTVGQTTALQWQEASQRFVITPPDAPAINPAPLVTTGALEVPAVNAQQSGVGIIAGWYCDAINLTVSIDGGRALTIPYGTERADTLTNCGDMNNGFGFLINYSGLGDGEHRIDLTADGIPVANTTFSVHTLGQEFMTGLVGNFALNDFPNVGLTTQVMWQEANQGFVMNGVTPMQ</sequence>
<gene>
    <name evidence="1" type="ORF">HUK38_07545</name>
</gene>